<evidence type="ECO:0000313" key="6">
    <source>
        <dbReference type="EnsemblMetazoa" id="AALFPA23_005002.P6284"/>
    </source>
</evidence>
<dbReference type="InterPro" id="IPR023796">
    <property type="entry name" value="Serpin_dom"/>
</dbReference>
<dbReference type="Gene3D" id="3.30.497.10">
    <property type="entry name" value="Antithrombin, subunit I, domain 2"/>
    <property type="match status" value="2"/>
</dbReference>
<keyword evidence="1" id="KW-0646">Protease inhibitor</keyword>
<sequence>MRALLAFLLVELCGCLVSALPKDRHTKDVAPAASEPLVGHATNILTASLLKGSVDSPANQVFSPVGFASILAMIGEGAEGQTRQELYDVLKFPAAREEVRSAFDESLKRLSAQNPANEPQFKSWFYIYKDNTIKPDYRAVLQNSYYVDVRDIERNDYNFDEPKTSLGSIEPTIEPSIDLTPDEEAIVVGQIVPSNNNSKDIIDFEDLKIKSVPIDNVRSDVGVPTKYDEVEDADNPKFDRNIEDKQYVEPTQIKEEIAKQKDEHTNEVLDEPVLKAAEDRVDRVVEDAPQKISLSLKKLDGEEHEIMHAVESQASRQRFNVRRSFLSGDVASALSGNSLVGRKANAKEGEDDQNESKMLLFNGLYYRGSWASPFQVNSETGFFSVNGQQKPVTTMRSSGKFSVGSSQELDAKFIQLPYNNSRYSLMLMIPNAPDGLKDLIKNFNCHSLSSAQKELSDMPVQITMPKFQIDTTSRAEKALAKLGLINVFTSKANLSGITDEQKIHVDELVQHVSIRVDEGSSSETALSATNKVEAKTAATEMDEFVIDRPFLFFVRDIVDDLVIVAGKIYDVPAAEE</sequence>
<feature type="domain" description="Serpin" evidence="5">
    <location>
        <begin position="47"/>
        <end position="571"/>
    </location>
</feature>
<dbReference type="EnsemblMetazoa" id="AALFPA23_005002.R6283">
    <property type="protein sequence ID" value="AALFPA23_005002.P6283"/>
    <property type="gene ID" value="AALFPA23_005002"/>
</dbReference>
<dbReference type="InterPro" id="IPR000215">
    <property type="entry name" value="Serpin_fam"/>
</dbReference>
<dbReference type="EnsemblMetazoa" id="AALFPA23_005002.R6284">
    <property type="protein sequence ID" value="AALFPA23_005002.P6284"/>
    <property type="gene ID" value="AALFPA23_005002"/>
</dbReference>
<comment type="similarity">
    <text evidence="3">Belongs to the serpin family.</text>
</comment>
<dbReference type="SMART" id="SM00093">
    <property type="entry name" value="SERPIN"/>
    <property type="match status" value="1"/>
</dbReference>
<keyword evidence="7" id="KW-1185">Reference proteome</keyword>
<dbReference type="RefSeq" id="XP_062698241.1">
    <property type="nucleotide sequence ID" value="XM_062842257.1"/>
</dbReference>
<dbReference type="RefSeq" id="XP_062698237.1">
    <property type="nucleotide sequence ID" value="XM_062842253.1"/>
</dbReference>
<feature type="signal peptide" evidence="4">
    <location>
        <begin position="1"/>
        <end position="19"/>
    </location>
</feature>
<evidence type="ECO:0000256" key="1">
    <source>
        <dbReference type="ARBA" id="ARBA00022690"/>
    </source>
</evidence>
<dbReference type="EnsemblMetazoa" id="AALFPA23_005002.R6281">
    <property type="protein sequence ID" value="AALFPA23_005002.P6281"/>
    <property type="gene ID" value="AALFPA23_005002"/>
</dbReference>
<dbReference type="CDD" id="cd00172">
    <property type="entry name" value="serpin"/>
    <property type="match status" value="1"/>
</dbReference>
<dbReference type="InterPro" id="IPR036186">
    <property type="entry name" value="Serpin_sf"/>
</dbReference>
<evidence type="ECO:0000256" key="2">
    <source>
        <dbReference type="ARBA" id="ARBA00022900"/>
    </source>
</evidence>
<evidence type="ECO:0000256" key="3">
    <source>
        <dbReference type="RuleBase" id="RU000411"/>
    </source>
</evidence>
<dbReference type="EnsemblMetazoa" id="AALFPA23_005002.R6280">
    <property type="protein sequence ID" value="AALFPA23_005002.P6280"/>
    <property type="gene ID" value="AALFPA23_005002"/>
</dbReference>
<evidence type="ECO:0000259" key="5">
    <source>
        <dbReference type="SMART" id="SM00093"/>
    </source>
</evidence>
<dbReference type="SUPFAM" id="SSF56574">
    <property type="entry name" value="Serpins"/>
    <property type="match status" value="1"/>
</dbReference>
<evidence type="ECO:0000256" key="4">
    <source>
        <dbReference type="SAM" id="SignalP"/>
    </source>
</evidence>
<organism evidence="6 7">
    <name type="scientific">Aedes albopictus</name>
    <name type="common">Asian tiger mosquito</name>
    <name type="synonym">Stegomyia albopicta</name>
    <dbReference type="NCBI Taxonomy" id="7160"/>
    <lineage>
        <taxon>Eukaryota</taxon>
        <taxon>Metazoa</taxon>
        <taxon>Ecdysozoa</taxon>
        <taxon>Arthropoda</taxon>
        <taxon>Hexapoda</taxon>
        <taxon>Insecta</taxon>
        <taxon>Pterygota</taxon>
        <taxon>Neoptera</taxon>
        <taxon>Endopterygota</taxon>
        <taxon>Diptera</taxon>
        <taxon>Nematocera</taxon>
        <taxon>Culicoidea</taxon>
        <taxon>Culicidae</taxon>
        <taxon>Culicinae</taxon>
        <taxon>Aedini</taxon>
        <taxon>Aedes</taxon>
        <taxon>Stegomyia</taxon>
    </lineage>
</organism>
<dbReference type="Proteomes" id="UP000069940">
    <property type="component" value="Unassembled WGS sequence"/>
</dbReference>
<dbReference type="PROSITE" id="PS00284">
    <property type="entry name" value="SERPIN"/>
    <property type="match status" value="1"/>
</dbReference>
<dbReference type="InterPro" id="IPR023795">
    <property type="entry name" value="Serpin_CS"/>
</dbReference>
<dbReference type="Gene3D" id="2.30.39.10">
    <property type="entry name" value="Alpha-1-antitrypsin, domain 1"/>
    <property type="match status" value="1"/>
</dbReference>
<keyword evidence="4" id="KW-0732">Signal</keyword>
<dbReference type="RefSeq" id="XP_062698239.1">
    <property type="nucleotide sequence ID" value="XM_062842255.1"/>
</dbReference>
<dbReference type="EnsemblMetazoa" id="AALFPA23_005002.R6282">
    <property type="protein sequence ID" value="AALFPA23_005002.P6282"/>
    <property type="gene ID" value="AALFPA23_005002"/>
</dbReference>
<keyword evidence="2" id="KW-0722">Serine protease inhibitor</keyword>
<accession>A0ABM1Y2A1</accession>
<dbReference type="RefSeq" id="XP_062698242.1">
    <property type="nucleotide sequence ID" value="XM_062842258.1"/>
</dbReference>
<proteinExistence type="inferred from homology"/>
<dbReference type="PANTHER" id="PTHR11461">
    <property type="entry name" value="SERINE PROTEASE INHIBITOR, SERPIN"/>
    <property type="match status" value="1"/>
</dbReference>
<dbReference type="InterPro" id="IPR042185">
    <property type="entry name" value="Serpin_sf_2"/>
</dbReference>
<dbReference type="Pfam" id="PF00079">
    <property type="entry name" value="Serpin"/>
    <property type="match status" value="2"/>
</dbReference>
<feature type="chain" id="PRO_5045023510" description="Serpin domain-containing protein" evidence="4">
    <location>
        <begin position="20"/>
        <end position="576"/>
    </location>
</feature>
<dbReference type="EnsemblMetazoa" id="AALFPA23_005002.R6285">
    <property type="protein sequence ID" value="AALFPA23_005002.P6285"/>
    <property type="gene ID" value="AALFPA23_005002"/>
</dbReference>
<evidence type="ECO:0000313" key="7">
    <source>
        <dbReference type="Proteomes" id="UP000069940"/>
    </source>
</evidence>
<name>A0ABM1Y2A1_AEDAL</name>
<dbReference type="PANTHER" id="PTHR11461:SF292">
    <property type="entry name" value="SERPIN 100A"/>
    <property type="match status" value="1"/>
</dbReference>
<dbReference type="InterPro" id="IPR042178">
    <property type="entry name" value="Serpin_sf_1"/>
</dbReference>
<reference evidence="7" key="1">
    <citation type="journal article" date="2015" name="Proc. Natl. Acad. Sci. U.S.A.">
        <title>Genome sequence of the Asian Tiger mosquito, Aedes albopictus, reveals insights into its biology, genetics, and evolution.</title>
        <authorList>
            <person name="Chen X.G."/>
            <person name="Jiang X."/>
            <person name="Gu J."/>
            <person name="Xu M."/>
            <person name="Wu Y."/>
            <person name="Deng Y."/>
            <person name="Zhang C."/>
            <person name="Bonizzoni M."/>
            <person name="Dermauw W."/>
            <person name="Vontas J."/>
            <person name="Armbruster P."/>
            <person name="Huang X."/>
            <person name="Yang Y."/>
            <person name="Zhang H."/>
            <person name="He W."/>
            <person name="Peng H."/>
            <person name="Liu Y."/>
            <person name="Wu K."/>
            <person name="Chen J."/>
            <person name="Lirakis M."/>
            <person name="Topalis P."/>
            <person name="Van Leeuwen T."/>
            <person name="Hall A.B."/>
            <person name="Jiang X."/>
            <person name="Thorpe C."/>
            <person name="Mueller R.L."/>
            <person name="Sun C."/>
            <person name="Waterhouse R.M."/>
            <person name="Yan G."/>
            <person name="Tu Z.J."/>
            <person name="Fang X."/>
            <person name="James A.A."/>
        </authorList>
    </citation>
    <scope>NUCLEOTIDE SEQUENCE [LARGE SCALE GENOMIC DNA]</scope>
    <source>
        <strain evidence="7">Foshan</strain>
    </source>
</reference>
<protein>
    <recommendedName>
        <fullName evidence="5">Serpin domain-containing protein</fullName>
    </recommendedName>
</protein>
<dbReference type="RefSeq" id="XP_062698238.1">
    <property type="nucleotide sequence ID" value="XM_062842254.1"/>
</dbReference>
<dbReference type="RefSeq" id="XP_062698240.1">
    <property type="nucleotide sequence ID" value="XM_062842256.1"/>
</dbReference>
<reference evidence="6" key="2">
    <citation type="submission" date="2025-05" db="UniProtKB">
        <authorList>
            <consortium name="EnsemblMetazoa"/>
        </authorList>
    </citation>
    <scope>IDENTIFICATION</scope>
    <source>
        <strain evidence="6">Foshan</strain>
    </source>
</reference>
<dbReference type="GeneID" id="109413735"/>